<sequence>MVTAAQSSRDAVKLAAKEGAQPLNICVSSVYSSERHASHDSNRQLAAVLRPNRNWTDAAVLSLSACASALHARSYSAEVSSKPATETLAYSSPAASQDTTVAPYPTHSNGTSTSSAPVATGTPGSCAPYWLENIKHQGVASFNPNPDDYTVFRNVKDFGAQGDGVTDDTAAIQRAVTQGNRCGPSACESSTNTPAIVYFPEGTYLISSSIINYYYTQLIGNPNCVPTLLATSNFTGLGLIDGSPYLGTGTRPGRTGFGPTNTFFRQIRNLVLDMTKIPANVSATGVHWPTAQVTSLQNVVFKMSAANGTQHQGLFIEEGSGGFMTDLVFEGGNYGFNVGNQQFTTRNLTFNNVVTAINQLWDWGWTYSGITINNCQVGLNVSAGGPAAVNVGSITLFDSEINNTPIGIVTSRTDNSQPAAGGSLYLENVKLNNVGVAVAGPNSTYLQGTAGSTVVTAWADGHRYLPDGPDIARGPVEPSKRPAELLDAAGKYYTRSKPQYGSTPLSSFLSTRDLGVSGDGVTDDTATLNAAILQAKSEGKILFVDAGFYKVTGTIYIPPGSKIVGESLAAVILSAGEYFNDMKNPKPVVQVAQPGEQGSIEWSDMFISTQGQQKGAILIEYNLGTYDSTPAGMWDIHTRIGGFAGSNLQTEQCEKTPDTRITSENLAQECIAAYMSIHITKFAAGLYLENNWLWVADHDLDDARNNNTQITIYAGRGLHIESQRGQLWLWGTAVEHHVLYEYQFVDTRNVFMGQIQTETAYYQPNPDATIPFPPNPALNDPVFTPFVNGTGNSTASTASGWGLRIVRSNNILGYGVGLYSFFDNYSTACSAIGAGAVCQTRMFSVEGDRLSYDINIYNLNTVGSTNMITRDGVDLASNVDNNSTFVDTINLFRIDSFGSP</sequence>
<name>A0ACC2I215_9PLEO</name>
<evidence type="ECO:0000313" key="2">
    <source>
        <dbReference type="Proteomes" id="UP001153331"/>
    </source>
</evidence>
<evidence type="ECO:0000313" key="1">
    <source>
        <dbReference type="EMBL" id="KAJ8109286.1"/>
    </source>
</evidence>
<gene>
    <name evidence="1" type="ORF">OPT61_g7569</name>
</gene>
<proteinExistence type="predicted"/>
<dbReference type="Proteomes" id="UP001153331">
    <property type="component" value="Unassembled WGS sequence"/>
</dbReference>
<reference evidence="1" key="1">
    <citation type="submission" date="2022-11" db="EMBL/GenBank/DDBJ databases">
        <title>Genome Sequence of Boeremia exigua.</title>
        <authorList>
            <person name="Buettner E."/>
        </authorList>
    </citation>
    <scope>NUCLEOTIDE SEQUENCE</scope>
    <source>
        <strain evidence="1">CU02</strain>
    </source>
</reference>
<organism evidence="1 2">
    <name type="scientific">Boeremia exigua</name>
    <dbReference type="NCBI Taxonomy" id="749465"/>
    <lineage>
        <taxon>Eukaryota</taxon>
        <taxon>Fungi</taxon>
        <taxon>Dikarya</taxon>
        <taxon>Ascomycota</taxon>
        <taxon>Pezizomycotina</taxon>
        <taxon>Dothideomycetes</taxon>
        <taxon>Pleosporomycetidae</taxon>
        <taxon>Pleosporales</taxon>
        <taxon>Pleosporineae</taxon>
        <taxon>Didymellaceae</taxon>
        <taxon>Boeremia</taxon>
    </lineage>
</organism>
<dbReference type="EMBL" id="JAPHNI010000631">
    <property type="protein sequence ID" value="KAJ8109286.1"/>
    <property type="molecule type" value="Genomic_DNA"/>
</dbReference>
<comment type="caution">
    <text evidence="1">The sequence shown here is derived from an EMBL/GenBank/DDBJ whole genome shotgun (WGS) entry which is preliminary data.</text>
</comment>
<protein>
    <submittedName>
        <fullName evidence="1">Uncharacterized protein</fullName>
    </submittedName>
</protein>
<accession>A0ACC2I215</accession>
<keyword evidence="2" id="KW-1185">Reference proteome</keyword>